<proteinExistence type="predicted"/>
<evidence type="ECO:0000313" key="2">
    <source>
        <dbReference type="EMBL" id="KAH7246990.1"/>
    </source>
</evidence>
<reference evidence="2" key="1">
    <citation type="journal article" date="2021" name="Nat. Commun.">
        <title>Genetic determinants of endophytism in the Arabidopsis root mycobiome.</title>
        <authorList>
            <person name="Mesny F."/>
            <person name="Miyauchi S."/>
            <person name="Thiergart T."/>
            <person name="Pickel B."/>
            <person name="Atanasova L."/>
            <person name="Karlsson M."/>
            <person name="Huettel B."/>
            <person name="Barry K.W."/>
            <person name="Haridas S."/>
            <person name="Chen C."/>
            <person name="Bauer D."/>
            <person name="Andreopoulos W."/>
            <person name="Pangilinan J."/>
            <person name="LaButti K."/>
            <person name="Riley R."/>
            <person name="Lipzen A."/>
            <person name="Clum A."/>
            <person name="Drula E."/>
            <person name="Henrissat B."/>
            <person name="Kohler A."/>
            <person name="Grigoriev I.V."/>
            <person name="Martin F.M."/>
            <person name="Hacquard S."/>
        </authorList>
    </citation>
    <scope>NUCLEOTIDE SEQUENCE</scope>
    <source>
        <strain evidence="2">FSSC 5 MPI-SDFR-AT-0091</strain>
    </source>
</reference>
<dbReference type="Pfam" id="PF12937">
    <property type="entry name" value="F-box-like"/>
    <property type="match status" value="1"/>
</dbReference>
<accession>A0A9P9K7M3</accession>
<dbReference type="CDD" id="cd09917">
    <property type="entry name" value="F-box_SF"/>
    <property type="match status" value="1"/>
</dbReference>
<comment type="caution">
    <text evidence="2">The sequence shown here is derived from an EMBL/GenBank/DDBJ whole genome shotgun (WGS) entry which is preliminary data.</text>
</comment>
<dbReference type="AlphaFoldDB" id="A0A9P9K7M3"/>
<feature type="domain" description="F-box" evidence="1">
    <location>
        <begin position="107"/>
        <end position="169"/>
    </location>
</feature>
<dbReference type="InterPro" id="IPR001810">
    <property type="entry name" value="F-box_dom"/>
</dbReference>
<evidence type="ECO:0000313" key="3">
    <source>
        <dbReference type="Proteomes" id="UP000736672"/>
    </source>
</evidence>
<protein>
    <recommendedName>
        <fullName evidence="1">F-box domain-containing protein</fullName>
    </recommendedName>
</protein>
<dbReference type="OrthoDB" id="3759773at2759"/>
<dbReference type="Gene3D" id="1.20.1280.50">
    <property type="match status" value="1"/>
</dbReference>
<sequence>MEEHRIWTIKLPPEECPDPDSLGSLEAIYRELCRIDDIDRRLTKSRLEGYDDIWWQYFDGNSNGDYATEEQIDAACRDAIWRVDRDREALRGKAMHLSRDTLRRLGILDLPREILVQIFGYLQHQDIEVRDNSIIYWPSKVQSVSNASEPLLTIYNARQVCRLFNTLASPLLCPFLNLKIEQESLDRAEILLENPYIASGVMGIQVSLEYRPIELAESFRRFAIVRMEHLGRMNRTVDWPIGGTDEQDLESRPDRLRTGNYQEIYDAWDYFLWSMAEPGYLPLNEEEDGRIFEPKGTYQPDKAAREFWRIFCKGHKEYVKLQKSQHDLIQSRTFVKTLSSLASRLHRPLALRVHNSFDPDGLWNRHDAYKILTDKAELARFMPTANTWSEMMHTMRTPVMLHQVKILSELPIAMHEAGVVLRHLAVNHLPEFNSYSTLCPGEDESLDSPAWGELSAACQHLEVFQVEWGGRPARGKFLYLDDQVYSERYVNSVLSSQQLEHVNVTISPYGLSDGTGHTTERVPHMPAVLANINWPRIKKVSINTFSLRYEELEQFCKALGSNVEYIGLISINLQSGSWVNILDILRDKMASSRKSGKCRVWLADLRGGELGQRGSNFVNRTPFSRGQELEDPGLIDWFRDYIKGDMDENPAVKSRFFWSSGTPKA</sequence>
<name>A0A9P9K7M3_FUSSL</name>
<evidence type="ECO:0000259" key="1">
    <source>
        <dbReference type="Pfam" id="PF12937"/>
    </source>
</evidence>
<dbReference type="EMBL" id="JAGTJS010000016">
    <property type="protein sequence ID" value="KAH7246990.1"/>
    <property type="molecule type" value="Genomic_DNA"/>
</dbReference>
<organism evidence="2 3">
    <name type="scientific">Fusarium solani</name>
    <name type="common">Filamentous fungus</name>
    <dbReference type="NCBI Taxonomy" id="169388"/>
    <lineage>
        <taxon>Eukaryota</taxon>
        <taxon>Fungi</taxon>
        <taxon>Dikarya</taxon>
        <taxon>Ascomycota</taxon>
        <taxon>Pezizomycotina</taxon>
        <taxon>Sordariomycetes</taxon>
        <taxon>Hypocreomycetidae</taxon>
        <taxon>Hypocreales</taxon>
        <taxon>Nectriaceae</taxon>
        <taxon>Fusarium</taxon>
        <taxon>Fusarium solani species complex</taxon>
    </lineage>
</organism>
<keyword evidence="3" id="KW-1185">Reference proteome</keyword>
<gene>
    <name evidence="2" type="ORF">B0J15DRAFT_563958</name>
</gene>
<dbReference type="Proteomes" id="UP000736672">
    <property type="component" value="Unassembled WGS sequence"/>
</dbReference>